<protein>
    <submittedName>
        <fullName evidence="3">Uncharacterized protein</fullName>
    </submittedName>
</protein>
<keyword evidence="1" id="KW-0175">Coiled coil</keyword>
<feature type="coiled-coil region" evidence="1">
    <location>
        <begin position="111"/>
        <end position="152"/>
    </location>
</feature>
<evidence type="ECO:0000256" key="2">
    <source>
        <dbReference type="SAM" id="MobiDB-lite"/>
    </source>
</evidence>
<reference evidence="3" key="1">
    <citation type="submission" date="2021-09" db="EMBL/GenBank/DDBJ databases">
        <authorList>
            <consortium name="AG Swart"/>
            <person name="Singh M."/>
            <person name="Singh A."/>
            <person name="Seah K."/>
            <person name="Emmerich C."/>
        </authorList>
    </citation>
    <scope>NUCLEOTIDE SEQUENCE</scope>
    <source>
        <strain evidence="3">ATCC30299</strain>
    </source>
</reference>
<dbReference type="Proteomes" id="UP001162131">
    <property type="component" value="Unassembled WGS sequence"/>
</dbReference>
<name>A0AAU9K0T9_9CILI</name>
<proteinExistence type="predicted"/>
<dbReference type="EMBL" id="CAJZBQ010000056">
    <property type="protein sequence ID" value="CAG9333170.1"/>
    <property type="molecule type" value="Genomic_DNA"/>
</dbReference>
<dbReference type="AlphaFoldDB" id="A0AAU9K0T9"/>
<gene>
    <name evidence="3" type="ORF">BSTOLATCC_MIC57989</name>
</gene>
<sequence>MNFVRLGKLERKVQKLCLKLHQGLFDMQDDSDESMMSVGEVKEIHPLEAMAHVTEAIKELLVLKRSLKTFKENENFETTKNYQKALQKLEAEVREHFKIESQLKLYIDSTKQKIEDNKKLLDRGADELDKEKEILMKELATLDEEVSLAKKAIVLQDTLDQGEILKEPESEDVSSPESEKALKIVAKNKSLEIEIKKLREQIKEQEWENKEILRQKNEAKKALEKYRSGQYNPELSIAEFYKLKFEEKCLESIELQRKIKDIQSENKKLLSYEVRVNPHKNSSRSHSPMDAEVSATDRQRSISPLIATKNNLSQSHKRIPRNTSVEKRRRTPSAERRTQQSYITNYKTNRAL</sequence>
<comment type="caution">
    <text evidence="3">The sequence shown here is derived from an EMBL/GenBank/DDBJ whole genome shotgun (WGS) entry which is preliminary data.</text>
</comment>
<feature type="compositionally biased region" description="Polar residues" evidence="2">
    <location>
        <begin position="339"/>
        <end position="352"/>
    </location>
</feature>
<evidence type="ECO:0000256" key="1">
    <source>
        <dbReference type="SAM" id="Coils"/>
    </source>
</evidence>
<organism evidence="3 4">
    <name type="scientific">Blepharisma stoltei</name>
    <dbReference type="NCBI Taxonomy" id="1481888"/>
    <lineage>
        <taxon>Eukaryota</taxon>
        <taxon>Sar</taxon>
        <taxon>Alveolata</taxon>
        <taxon>Ciliophora</taxon>
        <taxon>Postciliodesmatophora</taxon>
        <taxon>Heterotrichea</taxon>
        <taxon>Heterotrichida</taxon>
        <taxon>Blepharismidae</taxon>
        <taxon>Blepharisma</taxon>
    </lineage>
</organism>
<feature type="region of interest" description="Disordered" evidence="2">
    <location>
        <begin position="277"/>
        <end position="352"/>
    </location>
</feature>
<evidence type="ECO:0000313" key="4">
    <source>
        <dbReference type="Proteomes" id="UP001162131"/>
    </source>
</evidence>
<evidence type="ECO:0000313" key="3">
    <source>
        <dbReference type="EMBL" id="CAG9333170.1"/>
    </source>
</evidence>
<keyword evidence="4" id="KW-1185">Reference proteome</keyword>
<feature type="coiled-coil region" evidence="1">
    <location>
        <begin position="181"/>
        <end position="229"/>
    </location>
</feature>
<accession>A0AAU9K0T9</accession>